<keyword evidence="1" id="KW-1015">Disulfide bond</keyword>
<protein>
    <recommendedName>
        <fullName evidence="4">Fibrinogen C-terminal domain-containing protein</fullName>
    </recommendedName>
</protein>
<evidence type="ECO:0000256" key="3">
    <source>
        <dbReference type="SAM" id="SignalP"/>
    </source>
</evidence>
<dbReference type="InterPro" id="IPR050373">
    <property type="entry name" value="Fibrinogen_C-term_domain"/>
</dbReference>
<evidence type="ECO:0000259" key="4">
    <source>
        <dbReference type="PROSITE" id="PS51406"/>
    </source>
</evidence>
<dbReference type="PROSITE" id="PS00514">
    <property type="entry name" value="FIBRINOGEN_C_1"/>
    <property type="match status" value="1"/>
</dbReference>
<keyword evidence="6" id="KW-1185">Reference proteome</keyword>
<dbReference type="NCBIfam" id="NF040941">
    <property type="entry name" value="GGGWT_bact"/>
    <property type="match status" value="1"/>
</dbReference>
<dbReference type="PANTHER" id="PTHR19143">
    <property type="entry name" value="FIBRINOGEN/TENASCIN/ANGIOPOEITIN"/>
    <property type="match status" value="1"/>
</dbReference>
<keyword evidence="3" id="KW-0732">Signal</keyword>
<sequence>MESFSAFFILVVCISSVSGDTSSDDGRGNMNVFQKELLVQMKKLSNAQENISRSVDNYDLFRAMSDKIDNLEEENKKLKRGLEILMNNTILEKKRTESNTEKLNALHSFMSSFNIDAMRNISDLEAMIRDNKETLNDIQVSTNGIQIAMSGNISLMDKFRVSHGNILNEVSNSLRDLEITTKTYERFGNDSFAKLEMELNVLSGSLKKLNESSFRFFPKDCQDIQKTFPVSKNGVYRIYPYDSEAANAYCDMTNGGWTVFQRRQNGKTNFYRGWNEYKSGFGSPGDEYWLGNSYIHSLTINRNCTLRIDLTNWDNISRYATYTDFRIENEADNYRLRIGSYSGNAGHYSLSYHNNQEFTTKDRDNDKSSSRHCAVLYTGAWWYNACHHSNLNGDYSVRNDKGVRWWSYPSSDFMKTTTMKLKCT</sequence>
<dbReference type="PROSITE" id="PS51406">
    <property type="entry name" value="FIBRINOGEN_C_2"/>
    <property type="match status" value="1"/>
</dbReference>
<accession>A0AA88YB44</accession>
<feature type="chain" id="PRO_5041712806" description="Fibrinogen C-terminal domain-containing protein" evidence="3">
    <location>
        <begin position="20"/>
        <end position="424"/>
    </location>
</feature>
<keyword evidence="2" id="KW-0175">Coiled coil</keyword>
<dbReference type="InterPro" id="IPR002181">
    <property type="entry name" value="Fibrinogen_a/b/g_C_dom"/>
</dbReference>
<evidence type="ECO:0000313" key="5">
    <source>
        <dbReference type="EMBL" id="KAK3101413.1"/>
    </source>
</evidence>
<dbReference type="InterPro" id="IPR020837">
    <property type="entry name" value="Fibrinogen_CS"/>
</dbReference>
<evidence type="ECO:0000256" key="2">
    <source>
        <dbReference type="SAM" id="Coils"/>
    </source>
</evidence>
<dbReference type="SMART" id="SM00186">
    <property type="entry name" value="FBG"/>
    <property type="match status" value="1"/>
</dbReference>
<comment type="caution">
    <text evidence="5">The sequence shown here is derived from an EMBL/GenBank/DDBJ whole genome shotgun (WGS) entry which is preliminary data.</text>
</comment>
<feature type="domain" description="Fibrinogen C-terminal" evidence="4">
    <location>
        <begin position="212"/>
        <end position="424"/>
    </location>
</feature>
<dbReference type="CDD" id="cd00087">
    <property type="entry name" value="FReD"/>
    <property type="match status" value="1"/>
</dbReference>
<dbReference type="AlphaFoldDB" id="A0AA88YB44"/>
<dbReference type="Proteomes" id="UP001186944">
    <property type="component" value="Unassembled WGS sequence"/>
</dbReference>
<dbReference type="InterPro" id="IPR036056">
    <property type="entry name" value="Fibrinogen-like_C"/>
</dbReference>
<organism evidence="5 6">
    <name type="scientific">Pinctada imbricata</name>
    <name type="common">Atlantic pearl-oyster</name>
    <name type="synonym">Pinctada martensii</name>
    <dbReference type="NCBI Taxonomy" id="66713"/>
    <lineage>
        <taxon>Eukaryota</taxon>
        <taxon>Metazoa</taxon>
        <taxon>Spiralia</taxon>
        <taxon>Lophotrochozoa</taxon>
        <taxon>Mollusca</taxon>
        <taxon>Bivalvia</taxon>
        <taxon>Autobranchia</taxon>
        <taxon>Pteriomorphia</taxon>
        <taxon>Pterioida</taxon>
        <taxon>Pterioidea</taxon>
        <taxon>Pteriidae</taxon>
        <taxon>Pinctada</taxon>
    </lineage>
</organism>
<evidence type="ECO:0000256" key="1">
    <source>
        <dbReference type="ARBA" id="ARBA00023157"/>
    </source>
</evidence>
<dbReference type="InterPro" id="IPR014716">
    <property type="entry name" value="Fibrinogen_a/b/g_C_1"/>
</dbReference>
<dbReference type="Gene3D" id="3.90.215.10">
    <property type="entry name" value="Gamma Fibrinogen, chain A, domain 1"/>
    <property type="match status" value="1"/>
</dbReference>
<feature type="coiled-coil region" evidence="2">
    <location>
        <begin position="61"/>
        <end position="88"/>
    </location>
</feature>
<feature type="signal peptide" evidence="3">
    <location>
        <begin position="1"/>
        <end position="19"/>
    </location>
</feature>
<dbReference type="Pfam" id="PF00147">
    <property type="entry name" value="Fibrinogen_C"/>
    <property type="match status" value="1"/>
</dbReference>
<evidence type="ECO:0000313" key="6">
    <source>
        <dbReference type="Proteomes" id="UP001186944"/>
    </source>
</evidence>
<dbReference type="GO" id="GO:0005615">
    <property type="term" value="C:extracellular space"/>
    <property type="evidence" value="ECO:0007669"/>
    <property type="project" value="TreeGrafter"/>
</dbReference>
<proteinExistence type="predicted"/>
<name>A0AA88YB44_PINIB</name>
<dbReference type="EMBL" id="VSWD01000005">
    <property type="protein sequence ID" value="KAK3101413.1"/>
    <property type="molecule type" value="Genomic_DNA"/>
</dbReference>
<reference evidence="5" key="1">
    <citation type="submission" date="2019-08" db="EMBL/GenBank/DDBJ databases">
        <title>The improved chromosome-level genome for the pearl oyster Pinctada fucata martensii using PacBio sequencing and Hi-C.</title>
        <authorList>
            <person name="Zheng Z."/>
        </authorList>
    </citation>
    <scope>NUCLEOTIDE SEQUENCE</scope>
    <source>
        <strain evidence="5">ZZ-2019</strain>
        <tissue evidence="5">Adductor muscle</tissue>
    </source>
</reference>
<gene>
    <name evidence="5" type="ORF">FSP39_003367</name>
</gene>
<dbReference type="SUPFAM" id="SSF56496">
    <property type="entry name" value="Fibrinogen C-terminal domain-like"/>
    <property type="match status" value="1"/>
</dbReference>